<evidence type="ECO:0000313" key="1">
    <source>
        <dbReference type="EMBL" id="CAF0925442.1"/>
    </source>
</evidence>
<organism evidence="2 5">
    <name type="scientific">Didymodactylos carnosus</name>
    <dbReference type="NCBI Taxonomy" id="1234261"/>
    <lineage>
        <taxon>Eukaryota</taxon>
        <taxon>Metazoa</taxon>
        <taxon>Spiralia</taxon>
        <taxon>Gnathifera</taxon>
        <taxon>Rotifera</taxon>
        <taxon>Eurotatoria</taxon>
        <taxon>Bdelloidea</taxon>
        <taxon>Philodinida</taxon>
        <taxon>Philodinidae</taxon>
        <taxon>Didymodactylos</taxon>
    </lineage>
</organism>
<sequence length="168" mass="18554">MLVTSFTALKTKGWWWNYCGRRACRVSLFTVLLGASVLIKHRDKRPGERISTVLDSGTAVGLLNHIKEMKTVIIISDEGDTLLSKLGKFNVIDTSKGAENNWVLTQCFDGFDHFVRVTGVSPINIPLSNVSICVATTGERYGGVIEELLKEKGTTAREILYEYGVKTG</sequence>
<protein>
    <submittedName>
        <fullName evidence="2">Uncharacterized protein</fullName>
    </submittedName>
</protein>
<proteinExistence type="predicted"/>
<accession>A0A814XMR2</accession>
<evidence type="ECO:0000313" key="5">
    <source>
        <dbReference type="Proteomes" id="UP000663829"/>
    </source>
</evidence>
<dbReference type="EMBL" id="CAJOBA010004085">
    <property type="protein sequence ID" value="CAF3702497.1"/>
    <property type="molecule type" value="Genomic_DNA"/>
</dbReference>
<evidence type="ECO:0000313" key="2">
    <source>
        <dbReference type="EMBL" id="CAF1216371.1"/>
    </source>
</evidence>
<keyword evidence="5" id="KW-1185">Reference proteome</keyword>
<dbReference type="EMBL" id="CAJOBC010009134">
    <property type="protein sequence ID" value="CAF3980143.1"/>
    <property type="molecule type" value="Genomic_DNA"/>
</dbReference>
<dbReference type="EMBL" id="CAJNOQ010009134">
    <property type="protein sequence ID" value="CAF1216371.1"/>
    <property type="molecule type" value="Genomic_DNA"/>
</dbReference>
<reference evidence="2" key="1">
    <citation type="submission" date="2021-02" db="EMBL/GenBank/DDBJ databases">
        <authorList>
            <person name="Nowell W R."/>
        </authorList>
    </citation>
    <scope>NUCLEOTIDE SEQUENCE</scope>
</reference>
<dbReference type="Proteomes" id="UP000682733">
    <property type="component" value="Unassembled WGS sequence"/>
</dbReference>
<dbReference type="Proteomes" id="UP000681722">
    <property type="component" value="Unassembled WGS sequence"/>
</dbReference>
<comment type="caution">
    <text evidence="2">The sequence shown here is derived from an EMBL/GenBank/DDBJ whole genome shotgun (WGS) entry which is preliminary data.</text>
</comment>
<name>A0A814XMR2_9BILA</name>
<dbReference type="Proteomes" id="UP000663829">
    <property type="component" value="Unassembled WGS sequence"/>
</dbReference>
<dbReference type="AlphaFoldDB" id="A0A814XMR2"/>
<evidence type="ECO:0000313" key="4">
    <source>
        <dbReference type="EMBL" id="CAF3980143.1"/>
    </source>
</evidence>
<dbReference type="Proteomes" id="UP000677228">
    <property type="component" value="Unassembled WGS sequence"/>
</dbReference>
<gene>
    <name evidence="2" type="ORF">GPM918_LOCUS24472</name>
    <name evidence="1" type="ORF">OVA965_LOCUS10855</name>
    <name evidence="4" type="ORF">SRO942_LOCUS24470</name>
    <name evidence="3" type="ORF">TMI583_LOCUS10848</name>
</gene>
<evidence type="ECO:0000313" key="3">
    <source>
        <dbReference type="EMBL" id="CAF3702497.1"/>
    </source>
</evidence>
<dbReference type="EMBL" id="CAJNOK010004085">
    <property type="protein sequence ID" value="CAF0925442.1"/>
    <property type="molecule type" value="Genomic_DNA"/>
</dbReference>